<feature type="region of interest" description="Disordered" evidence="1">
    <location>
        <begin position="1"/>
        <end position="26"/>
    </location>
</feature>
<name>A0A9W9UGM5_PENBR</name>
<organism evidence="2 3">
    <name type="scientific">Penicillium brevicompactum</name>
    <dbReference type="NCBI Taxonomy" id="5074"/>
    <lineage>
        <taxon>Eukaryota</taxon>
        <taxon>Fungi</taxon>
        <taxon>Dikarya</taxon>
        <taxon>Ascomycota</taxon>
        <taxon>Pezizomycotina</taxon>
        <taxon>Eurotiomycetes</taxon>
        <taxon>Eurotiomycetidae</taxon>
        <taxon>Eurotiales</taxon>
        <taxon>Aspergillaceae</taxon>
        <taxon>Penicillium</taxon>
    </lineage>
</organism>
<gene>
    <name evidence="2" type="ORF">N7452_006407</name>
</gene>
<dbReference type="AlphaFoldDB" id="A0A9W9UGM5"/>
<dbReference type="Proteomes" id="UP001147695">
    <property type="component" value="Unassembled WGS sequence"/>
</dbReference>
<proteinExistence type="predicted"/>
<reference evidence="2" key="1">
    <citation type="submission" date="2022-12" db="EMBL/GenBank/DDBJ databases">
        <authorList>
            <person name="Petersen C."/>
        </authorList>
    </citation>
    <scope>NUCLEOTIDE SEQUENCE</scope>
    <source>
        <strain evidence="2">IBT 35673</strain>
    </source>
</reference>
<accession>A0A9W9UGM5</accession>
<evidence type="ECO:0000256" key="1">
    <source>
        <dbReference type="SAM" id="MobiDB-lite"/>
    </source>
</evidence>
<comment type="caution">
    <text evidence="2">The sequence shown here is derived from an EMBL/GenBank/DDBJ whole genome shotgun (WGS) entry which is preliminary data.</text>
</comment>
<dbReference type="EMBL" id="JAPZBQ010000003">
    <property type="protein sequence ID" value="KAJ5339679.1"/>
    <property type="molecule type" value="Genomic_DNA"/>
</dbReference>
<evidence type="ECO:0000313" key="3">
    <source>
        <dbReference type="Proteomes" id="UP001147695"/>
    </source>
</evidence>
<evidence type="ECO:0000313" key="2">
    <source>
        <dbReference type="EMBL" id="KAJ5339679.1"/>
    </source>
</evidence>
<protein>
    <submittedName>
        <fullName evidence="2">Uncharacterized protein</fullName>
    </submittedName>
</protein>
<sequence length="66" mass="7747">MYRAQAPQKAQHPTTEQTKENITKEGCWPNDRTYGLEWRTMRRNSDGRLTQCILPGENLQWLVDLA</sequence>
<reference evidence="2" key="2">
    <citation type="journal article" date="2023" name="IMA Fungus">
        <title>Comparative genomic study of the Penicillium genus elucidates a diverse pangenome and 15 lateral gene transfer events.</title>
        <authorList>
            <person name="Petersen C."/>
            <person name="Sorensen T."/>
            <person name="Nielsen M.R."/>
            <person name="Sondergaard T.E."/>
            <person name="Sorensen J.L."/>
            <person name="Fitzpatrick D.A."/>
            <person name="Frisvad J.C."/>
            <person name="Nielsen K.L."/>
        </authorList>
    </citation>
    <scope>NUCLEOTIDE SEQUENCE</scope>
    <source>
        <strain evidence="2">IBT 35673</strain>
    </source>
</reference>